<organism evidence="2 3">
    <name type="scientific">Phialocephala subalpina</name>
    <dbReference type="NCBI Taxonomy" id="576137"/>
    <lineage>
        <taxon>Eukaryota</taxon>
        <taxon>Fungi</taxon>
        <taxon>Dikarya</taxon>
        <taxon>Ascomycota</taxon>
        <taxon>Pezizomycotina</taxon>
        <taxon>Leotiomycetes</taxon>
        <taxon>Helotiales</taxon>
        <taxon>Mollisiaceae</taxon>
        <taxon>Phialocephala</taxon>
        <taxon>Phialocephala fortinii species complex</taxon>
    </lineage>
</organism>
<dbReference type="InterPro" id="IPR036291">
    <property type="entry name" value="NAD(P)-bd_dom_sf"/>
</dbReference>
<feature type="domain" description="NAD-dependent epimerase/dehydratase" evidence="1">
    <location>
        <begin position="5"/>
        <end position="83"/>
    </location>
</feature>
<proteinExistence type="predicted"/>
<protein>
    <recommendedName>
        <fullName evidence="1">NAD-dependent epimerase/dehydratase domain-containing protein</fullName>
    </recommendedName>
</protein>
<dbReference type="Gene3D" id="3.40.50.720">
    <property type="entry name" value="NAD(P)-binding Rossmann-like Domain"/>
    <property type="match status" value="1"/>
</dbReference>
<dbReference type="PANTHER" id="PTHR48079">
    <property type="entry name" value="PROTEIN YEEZ"/>
    <property type="match status" value="1"/>
</dbReference>
<dbReference type="EMBL" id="FJOG01000021">
    <property type="protein sequence ID" value="CZR62725.1"/>
    <property type="molecule type" value="Genomic_DNA"/>
</dbReference>
<sequence length="358" mass="38207">MSSNILITGAAGYVGGSIIADFLSSSSPVLKGSRITAAVRSDEQAKLLSESGINVLQLDLTDEKAVVESLVKHNINIVIHTASSLDLTLALNLLAGLAEQQKASGSKAYFIHTSGLSAFCPETGWPQGVMKDSGPIFETEKQLADSFSLRKTDVTITETAKALGITSFIVVPSTVYGKGTGQWNQLSVIFPIAVQASIKQKSVSKFPEDGNIAGVHISDLTELYGLIVKKILQGSGDTIPNGTHGHYFAIAHEMAWWETLGRLAAAMEARGLVASSETQVWTSDEAAAEATGVPAIFVEIFFNSSANIIVDNAFKLGWKPTWDKARFFENIDDEVVSVLELGKAKSSLIDSLFLAAKN</sequence>
<dbReference type="InterPro" id="IPR001509">
    <property type="entry name" value="Epimerase_deHydtase"/>
</dbReference>
<evidence type="ECO:0000259" key="1">
    <source>
        <dbReference type="Pfam" id="PF01370"/>
    </source>
</evidence>
<reference evidence="2 3" key="1">
    <citation type="submission" date="2016-03" db="EMBL/GenBank/DDBJ databases">
        <authorList>
            <person name="Ploux O."/>
        </authorList>
    </citation>
    <scope>NUCLEOTIDE SEQUENCE [LARGE SCALE GENOMIC DNA]</scope>
    <source>
        <strain evidence="2 3">UAMH 11012</strain>
    </source>
</reference>
<dbReference type="Pfam" id="PF01370">
    <property type="entry name" value="Epimerase"/>
    <property type="match status" value="1"/>
</dbReference>
<keyword evidence="3" id="KW-1185">Reference proteome</keyword>
<dbReference type="OrthoDB" id="10262413at2759"/>
<dbReference type="InterPro" id="IPR051783">
    <property type="entry name" value="NAD(P)-dependent_oxidoreduct"/>
</dbReference>
<name>A0A1L7XCI3_9HELO</name>
<gene>
    <name evidence="2" type="ORF">PAC_12622</name>
</gene>
<evidence type="ECO:0000313" key="2">
    <source>
        <dbReference type="EMBL" id="CZR62725.1"/>
    </source>
</evidence>
<evidence type="ECO:0000313" key="3">
    <source>
        <dbReference type="Proteomes" id="UP000184330"/>
    </source>
</evidence>
<dbReference type="GO" id="GO:0005737">
    <property type="term" value="C:cytoplasm"/>
    <property type="evidence" value="ECO:0007669"/>
    <property type="project" value="TreeGrafter"/>
</dbReference>
<dbReference type="GO" id="GO:0004029">
    <property type="term" value="F:aldehyde dehydrogenase (NAD+) activity"/>
    <property type="evidence" value="ECO:0007669"/>
    <property type="project" value="TreeGrafter"/>
</dbReference>
<dbReference type="SUPFAM" id="SSF51735">
    <property type="entry name" value="NAD(P)-binding Rossmann-fold domains"/>
    <property type="match status" value="1"/>
</dbReference>
<dbReference type="PANTHER" id="PTHR48079:SF6">
    <property type="entry name" value="NAD(P)-BINDING DOMAIN-CONTAINING PROTEIN-RELATED"/>
    <property type="match status" value="1"/>
</dbReference>
<dbReference type="Proteomes" id="UP000184330">
    <property type="component" value="Unassembled WGS sequence"/>
</dbReference>
<dbReference type="AlphaFoldDB" id="A0A1L7XCI3"/>
<accession>A0A1L7XCI3</accession>
<dbReference type="STRING" id="576137.A0A1L7XCI3"/>